<organism evidence="1 2">
    <name type="scientific">Gossypium klotzschianum</name>
    <dbReference type="NCBI Taxonomy" id="34286"/>
    <lineage>
        <taxon>Eukaryota</taxon>
        <taxon>Viridiplantae</taxon>
        <taxon>Streptophyta</taxon>
        <taxon>Embryophyta</taxon>
        <taxon>Tracheophyta</taxon>
        <taxon>Spermatophyta</taxon>
        <taxon>Magnoliopsida</taxon>
        <taxon>eudicotyledons</taxon>
        <taxon>Gunneridae</taxon>
        <taxon>Pentapetalae</taxon>
        <taxon>rosids</taxon>
        <taxon>malvids</taxon>
        <taxon>Malvales</taxon>
        <taxon>Malvaceae</taxon>
        <taxon>Malvoideae</taxon>
        <taxon>Gossypium</taxon>
    </lineage>
</organism>
<comment type="caution">
    <text evidence="1">The sequence shown here is derived from an EMBL/GenBank/DDBJ whole genome shotgun (WGS) entry which is preliminary data.</text>
</comment>
<proteinExistence type="predicted"/>
<sequence>MEALLIHTRLWCGRRRGCILEILPPLPSSWI</sequence>
<evidence type="ECO:0000313" key="2">
    <source>
        <dbReference type="Proteomes" id="UP000593573"/>
    </source>
</evidence>
<evidence type="ECO:0000313" key="1">
    <source>
        <dbReference type="EMBL" id="MBA0662762.1"/>
    </source>
</evidence>
<feature type="non-terminal residue" evidence="1">
    <location>
        <position position="31"/>
    </location>
</feature>
<dbReference type="AlphaFoldDB" id="A0A7J8VJG4"/>
<protein>
    <submittedName>
        <fullName evidence="1">Uncharacterized protein</fullName>
    </submittedName>
</protein>
<reference evidence="1 2" key="1">
    <citation type="journal article" date="2019" name="Genome Biol. Evol.">
        <title>Insights into the evolution of the New World diploid cottons (Gossypium, subgenus Houzingenia) based on genome sequencing.</title>
        <authorList>
            <person name="Grover C.E."/>
            <person name="Arick M.A. 2nd"/>
            <person name="Thrash A."/>
            <person name="Conover J.L."/>
            <person name="Sanders W.S."/>
            <person name="Peterson D.G."/>
            <person name="Frelichowski J.E."/>
            <person name="Scheffler J.A."/>
            <person name="Scheffler B.E."/>
            <person name="Wendel J.F."/>
        </authorList>
    </citation>
    <scope>NUCLEOTIDE SEQUENCE [LARGE SCALE GENOMIC DNA]</scope>
    <source>
        <strain evidence="1">57</strain>
        <tissue evidence="1">Leaf</tissue>
    </source>
</reference>
<keyword evidence="2" id="KW-1185">Reference proteome</keyword>
<dbReference type="EMBL" id="JABFAB010000010">
    <property type="protein sequence ID" value="MBA0662762.1"/>
    <property type="molecule type" value="Genomic_DNA"/>
</dbReference>
<gene>
    <name evidence="1" type="ORF">Goklo_006836</name>
</gene>
<dbReference type="Proteomes" id="UP000593573">
    <property type="component" value="Unassembled WGS sequence"/>
</dbReference>
<accession>A0A7J8VJG4</accession>
<name>A0A7J8VJG4_9ROSI</name>